<gene>
    <name evidence="4" type="ORF">GCM10017044_13490</name>
</gene>
<dbReference type="Pfam" id="PF13600">
    <property type="entry name" value="DUF4140"/>
    <property type="match status" value="1"/>
</dbReference>
<reference evidence="4" key="1">
    <citation type="journal article" date="2014" name="Int. J. Syst. Evol. Microbiol.">
        <title>Complete genome sequence of Corynebacterium casei LMG S-19264T (=DSM 44701T), isolated from a smear-ripened cheese.</title>
        <authorList>
            <consortium name="US DOE Joint Genome Institute (JGI-PGF)"/>
            <person name="Walter F."/>
            <person name="Albersmeier A."/>
            <person name="Kalinowski J."/>
            <person name="Ruckert C."/>
        </authorList>
    </citation>
    <scope>NUCLEOTIDE SEQUENCE</scope>
    <source>
        <strain evidence="4">KCTC 42590</strain>
    </source>
</reference>
<evidence type="ECO:0008006" key="6">
    <source>
        <dbReference type="Google" id="ProtNLM"/>
    </source>
</evidence>
<feature type="signal peptide" evidence="1">
    <location>
        <begin position="1"/>
        <end position="22"/>
    </location>
</feature>
<feature type="chain" id="PRO_5037687202" description="Mucoidy inhibitor MuiA family protein" evidence="1">
    <location>
        <begin position="23"/>
        <end position="534"/>
    </location>
</feature>
<dbReference type="NCBIfam" id="TIGR02231">
    <property type="entry name" value="mucoidy inhibitor MuiA family protein"/>
    <property type="match status" value="1"/>
</dbReference>
<dbReference type="InterPro" id="IPR037291">
    <property type="entry name" value="DUF4139"/>
</dbReference>
<feature type="domain" description="DUF4139" evidence="2">
    <location>
        <begin position="217"/>
        <end position="525"/>
    </location>
</feature>
<comment type="caution">
    <text evidence="4">The sequence shown here is derived from an EMBL/GenBank/DDBJ whole genome shotgun (WGS) entry which is preliminary data.</text>
</comment>
<proteinExistence type="predicted"/>
<evidence type="ECO:0000259" key="2">
    <source>
        <dbReference type="Pfam" id="PF13598"/>
    </source>
</evidence>
<dbReference type="InterPro" id="IPR011935">
    <property type="entry name" value="CHP02231"/>
</dbReference>
<dbReference type="PANTHER" id="PTHR31005">
    <property type="entry name" value="DUF4139 DOMAIN-CONTAINING PROTEIN"/>
    <property type="match status" value="1"/>
</dbReference>
<organism evidence="4 5">
    <name type="scientific">Kordiimonas sediminis</name>
    <dbReference type="NCBI Taxonomy" id="1735581"/>
    <lineage>
        <taxon>Bacteria</taxon>
        <taxon>Pseudomonadati</taxon>
        <taxon>Pseudomonadota</taxon>
        <taxon>Alphaproteobacteria</taxon>
        <taxon>Kordiimonadales</taxon>
        <taxon>Kordiimonadaceae</taxon>
        <taxon>Kordiimonas</taxon>
    </lineage>
</organism>
<dbReference type="EMBL" id="BNCI01000001">
    <property type="protein sequence ID" value="GHF20013.1"/>
    <property type="molecule type" value="Genomic_DNA"/>
</dbReference>
<dbReference type="InterPro" id="IPR025554">
    <property type="entry name" value="DUF4140"/>
</dbReference>
<feature type="domain" description="DUF4140" evidence="3">
    <location>
        <begin position="34"/>
        <end position="131"/>
    </location>
</feature>
<protein>
    <recommendedName>
        <fullName evidence="6">Mucoidy inhibitor MuiA family protein</fullName>
    </recommendedName>
</protein>
<dbReference type="Proteomes" id="UP000630923">
    <property type="component" value="Unassembled WGS sequence"/>
</dbReference>
<reference evidence="4" key="2">
    <citation type="submission" date="2020-09" db="EMBL/GenBank/DDBJ databases">
        <authorList>
            <person name="Sun Q."/>
            <person name="Kim S."/>
        </authorList>
    </citation>
    <scope>NUCLEOTIDE SEQUENCE</scope>
    <source>
        <strain evidence="4">KCTC 42590</strain>
    </source>
</reference>
<evidence type="ECO:0000259" key="3">
    <source>
        <dbReference type="Pfam" id="PF13600"/>
    </source>
</evidence>
<evidence type="ECO:0000313" key="4">
    <source>
        <dbReference type="EMBL" id="GHF20013.1"/>
    </source>
</evidence>
<evidence type="ECO:0000313" key="5">
    <source>
        <dbReference type="Proteomes" id="UP000630923"/>
    </source>
</evidence>
<sequence>MSLRSTLVASAAVIALTAAVTADDFTVQAPIKSVTLYQNGAGATVHRTGQINLPAGTHTITVDGLLSDFDMMPGLLGSGLTLIAEEREVYYKEPSADNEAARSLDAAIKAKKQEIAVIADAIAAADMQLQYIGSLSAPGKEGSAPATAENMQAILALIGTGAKSVQAEKRDLLASKEKRDAELKVLMQSRDKYSLEEQEFQKVIMTAHAAQPTTATVNVAYEVRDAGWTQQVHARLDTNTGKIVFDVWGALEQDTEEDWMSVDLSLNSRRPDSRGQIYLPPPSYVSIGTAEEMLRRAEMKYSSAPAADLEEAMAIVPPIAVMQSDFGTSLTFPDKFTLRSSIEDSQLKRLMQFEEEAELVIQSAPEMQGRAFVTARLVFGQDTTFSAGQARVIRDGTSLGSFRWPALVKGEEVELPVGGIDTIQIKSIQEQEDDGTSGIFSRSGVNEFKKRFEVRNTGQQARVVEIFASVPTARNEDISVKPLRSATDASDTNFKGQPGLYMWRKSVAPGETWVINHHYQVSAPKDARLEYSRN</sequence>
<dbReference type="RefSeq" id="WP_191251115.1">
    <property type="nucleotide sequence ID" value="NZ_BNCI01000001.1"/>
</dbReference>
<evidence type="ECO:0000256" key="1">
    <source>
        <dbReference type="SAM" id="SignalP"/>
    </source>
</evidence>
<name>A0A919E522_9PROT</name>
<accession>A0A919E522</accession>
<dbReference type="PANTHER" id="PTHR31005:SF8">
    <property type="entry name" value="DUF4139 DOMAIN-CONTAINING PROTEIN"/>
    <property type="match status" value="1"/>
</dbReference>
<keyword evidence="1" id="KW-0732">Signal</keyword>
<dbReference type="AlphaFoldDB" id="A0A919E522"/>
<dbReference type="Pfam" id="PF13598">
    <property type="entry name" value="DUF4139"/>
    <property type="match status" value="1"/>
</dbReference>
<keyword evidence="5" id="KW-1185">Reference proteome</keyword>